<proteinExistence type="predicted"/>
<accession>A0ABV2N477</accession>
<dbReference type="SUPFAM" id="SSF56037">
    <property type="entry name" value="PheT/TilS domain"/>
    <property type="match status" value="1"/>
</dbReference>
<dbReference type="EMBL" id="JBEPML010000010">
    <property type="protein sequence ID" value="MET3792927.1"/>
    <property type="molecule type" value="Genomic_DNA"/>
</dbReference>
<gene>
    <name evidence="2" type="ORF">ABID37_003150</name>
</gene>
<sequence>MFETPIVSESIREIAPDFRGLSIHVDATGTSVDELDPNILADAYKLVLDGGPSWAEAHLASWAEVYSRFGAKPSRTPCSAQALRKRVLKDGRIPAINPVVDLYNAISLRYALPVGGENYDAYVGCPRLTIADGSEIFDTVMNGEAVIEHPAAGEVVWRDDMGVTCRRWNWRQGTRTRMDAAAGRMWFILESLGTMPREALAEAGETFVDGLQRLMPGAAIETQQVSFTRE</sequence>
<evidence type="ECO:0000313" key="3">
    <source>
        <dbReference type="Proteomes" id="UP001549076"/>
    </source>
</evidence>
<dbReference type="InterPro" id="IPR020825">
    <property type="entry name" value="Phe-tRNA_synthase-like_B3/B4"/>
</dbReference>
<dbReference type="Pfam" id="PF03483">
    <property type="entry name" value="B3_4"/>
    <property type="match status" value="1"/>
</dbReference>
<dbReference type="PANTHER" id="PTHR39209">
    <property type="match status" value="1"/>
</dbReference>
<dbReference type="RefSeq" id="WP_354196366.1">
    <property type="nucleotide sequence ID" value="NZ_JBEPML010000010.1"/>
</dbReference>
<comment type="caution">
    <text evidence="2">The sequence shown here is derived from an EMBL/GenBank/DDBJ whole genome shotgun (WGS) entry which is preliminary data.</text>
</comment>
<evidence type="ECO:0000313" key="2">
    <source>
        <dbReference type="EMBL" id="MET3792927.1"/>
    </source>
</evidence>
<organism evidence="2 3">
    <name type="scientific">Aquamicrobium terrae</name>
    <dbReference type="NCBI Taxonomy" id="1324945"/>
    <lineage>
        <taxon>Bacteria</taxon>
        <taxon>Pseudomonadati</taxon>
        <taxon>Pseudomonadota</taxon>
        <taxon>Alphaproteobacteria</taxon>
        <taxon>Hyphomicrobiales</taxon>
        <taxon>Phyllobacteriaceae</taxon>
        <taxon>Aquamicrobium</taxon>
    </lineage>
</organism>
<protein>
    <submittedName>
        <fullName evidence="2">DNA/RNA-binding domain of Phe-tRNA-synthetase-like protein</fullName>
    </submittedName>
</protein>
<dbReference type="InterPro" id="IPR005146">
    <property type="entry name" value="B3/B4_tRNA-bd"/>
</dbReference>
<dbReference type="PANTHER" id="PTHR39209:SF2">
    <property type="entry name" value="CYTOPLASMIC PROTEIN"/>
    <property type="match status" value="1"/>
</dbReference>
<reference evidence="2 3" key="1">
    <citation type="submission" date="2024-06" db="EMBL/GenBank/DDBJ databases">
        <title>Genomic Encyclopedia of Type Strains, Phase IV (KMG-IV): sequencing the most valuable type-strain genomes for metagenomic binning, comparative biology and taxonomic classification.</title>
        <authorList>
            <person name="Goeker M."/>
        </authorList>
    </citation>
    <scope>NUCLEOTIDE SEQUENCE [LARGE SCALE GENOMIC DNA]</scope>
    <source>
        <strain evidence="2 3">DSM 27865</strain>
    </source>
</reference>
<dbReference type="Proteomes" id="UP001549076">
    <property type="component" value="Unassembled WGS sequence"/>
</dbReference>
<feature type="domain" description="B3/B4 tRNA-binding" evidence="1">
    <location>
        <begin position="60"/>
        <end position="216"/>
    </location>
</feature>
<dbReference type="Gene3D" id="3.50.40.10">
    <property type="entry name" value="Phenylalanyl-trna Synthetase, Chain B, domain 3"/>
    <property type="match status" value="1"/>
</dbReference>
<keyword evidence="3" id="KW-1185">Reference proteome</keyword>
<name>A0ABV2N477_9HYPH</name>
<dbReference type="SMART" id="SM00873">
    <property type="entry name" value="B3_4"/>
    <property type="match status" value="1"/>
</dbReference>
<evidence type="ECO:0000259" key="1">
    <source>
        <dbReference type="SMART" id="SM00873"/>
    </source>
</evidence>